<evidence type="ECO:0000259" key="1">
    <source>
        <dbReference type="Pfam" id="PF06283"/>
    </source>
</evidence>
<dbReference type="Gene3D" id="3.40.50.880">
    <property type="match status" value="1"/>
</dbReference>
<sequence>MKRILALVGDFYHSHDNLLKALQQATSTALDNCEIIDASIENFEEFLSQNPDAIVISAENRINPQDEIVKCWMTEQLEKRIKEYVEGGGRLFVWHSGLASYPEEGEFCKLVRGYFKFHPEKHKPVRYHSFQKVVLGSKGFDFTIVDEHYFVFCDKENTNIYLYSESEDGGSIAGWWHNFGKGKVVALTPAHREDGLLDNNFQGLLKTVLTFLFK</sequence>
<dbReference type="SUPFAM" id="SSF52317">
    <property type="entry name" value="Class I glutamine amidotransferase-like"/>
    <property type="match status" value="1"/>
</dbReference>
<accession>A0A3T0D2Y4</accession>
<feature type="domain" description="ThuA-like" evidence="1">
    <location>
        <begin position="60"/>
        <end position="206"/>
    </location>
</feature>
<gene>
    <name evidence="2" type="ORF">ELD05_01480</name>
</gene>
<keyword evidence="3" id="KW-1185">Reference proteome</keyword>
<organism evidence="2 3">
    <name type="scientific">Caldicellulosiruptor changbaiensis</name>
    <dbReference type="NCBI Taxonomy" id="1222016"/>
    <lineage>
        <taxon>Bacteria</taxon>
        <taxon>Bacillati</taxon>
        <taxon>Bacillota</taxon>
        <taxon>Bacillota incertae sedis</taxon>
        <taxon>Caldicellulosiruptorales</taxon>
        <taxon>Caldicellulosiruptoraceae</taxon>
        <taxon>Caldicellulosiruptor</taxon>
    </lineage>
</organism>
<protein>
    <recommendedName>
        <fullName evidence="1">ThuA-like domain-containing protein</fullName>
    </recommendedName>
</protein>
<dbReference type="Pfam" id="PF06283">
    <property type="entry name" value="ThuA"/>
    <property type="match status" value="1"/>
</dbReference>
<evidence type="ECO:0000313" key="3">
    <source>
        <dbReference type="Proteomes" id="UP000282930"/>
    </source>
</evidence>
<evidence type="ECO:0000313" key="2">
    <source>
        <dbReference type="EMBL" id="AZT89454.1"/>
    </source>
</evidence>
<dbReference type="EMBL" id="CP034791">
    <property type="protein sequence ID" value="AZT89454.1"/>
    <property type="molecule type" value="Genomic_DNA"/>
</dbReference>
<dbReference type="KEGG" id="ccha:ELD05_01480"/>
<reference evidence="2 3" key="1">
    <citation type="submission" date="2018-12" db="EMBL/GenBank/DDBJ databases">
        <title>Genome sequence from the cellulolytic species, Caldicellulosiruptor changbaiensis.</title>
        <authorList>
            <person name="Blumer-Schuette S.E."/>
            <person name="Mendoza C."/>
        </authorList>
    </citation>
    <scope>NUCLEOTIDE SEQUENCE [LARGE SCALE GENOMIC DNA]</scope>
    <source>
        <strain evidence="2 3">CBS-Z</strain>
    </source>
</reference>
<name>A0A3T0D2Y4_9FIRM</name>
<dbReference type="RefSeq" id="WP_127351079.1">
    <property type="nucleotide sequence ID" value="NZ_CP034791.1"/>
</dbReference>
<dbReference type="Proteomes" id="UP000282930">
    <property type="component" value="Chromosome"/>
</dbReference>
<proteinExistence type="predicted"/>
<dbReference type="AlphaFoldDB" id="A0A3T0D2Y4"/>
<dbReference type="InterPro" id="IPR029010">
    <property type="entry name" value="ThuA-like"/>
</dbReference>
<dbReference type="InterPro" id="IPR029062">
    <property type="entry name" value="Class_I_gatase-like"/>
</dbReference>